<dbReference type="OrthoDB" id="5213630at2759"/>
<gene>
    <name evidence="1" type="ORF">ASPCAL14266</name>
</gene>
<sequence>MLKGQITDAQRAEDRGLCSVNLRRKLDIILVGNICKPRRWTEGRTSDAKDGINPDEERKFQTWVASTTSLVIDALNTPSRSRSADTRTEIMANKVRDLLDPFVVVDSASYEHELGRILEEALTLDREICRQIARIEWVFPQSDGKEVLFDSVRMRLGTGEGAAKGPEPQIVSLVVCPGMKKRGKSTGEDFTVESLLLSMEVSCEAIPAPGGEGRGRRWFM</sequence>
<reference evidence="2" key="1">
    <citation type="journal article" date="2016" name="Genome Announc.">
        <title>Draft genome sequences of fungus Aspergillus calidoustus.</title>
        <authorList>
            <person name="Horn F."/>
            <person name="Linde J."/>
            <person name="Mattern D.J."/>
            <person name="Walther G."/>
            <person name="Guthke R."/>
            <person name="Scherlach K."/>
            <person name="Martin K."/>
            <person name="Brakhage A.A."/>
            <person name="Petzke L."/>
            <person name="Valiante V."/>
        </authorList>
    </citation>
    <scope>NUCLEOTIDE SEQUENCE [LARGE SCALE GENOMIC DNA]</scope>
    <source>
        <strain evidence="2">SF006504</strain>
    </source>
</reference>
<proteinExistence type="predicted"/>
<organism evidence="1 2">
    <name type="scientific">Aspergillus calidoustus</name>
    <dbReference type="NCBI Taxonomy" id="454130"/>
    <lineage>
        <taxon>Eukaryota</taxon>
        <taxon>Fungi</taxon>
        <taxon>Dikarya</taxon>
        <taxon>Ascomycota</taxon>
        <taxon>Pezizomycotina</taxon>
        <taxon>Eurotiomycetes</taxon>
        <taxon>Eurotiomycetidae</taxon>
        <taxon>Eurotiales</taxon>
        <taxon>Aspergillaceae</taxon>
        <taxon>Aspergillus</taxon>
        <taxon>Aspergillus subgen. Nidulantes</taxon>
    </lineage>
</organism>
<dbReference type="STRING" id="454130.A0A0U5CJM2"/>
<evidence type="ECO:0000313" key="2">
    <source>
        <dbReference type="Proteomes" id="UP000054771"/>
    </source>
</evidence>
<dbReference type="Proteomes" id="UP000054771">
    <property type="component" value="Unassembled WGS sequence"/>
</dbReference>
<name>A0A0U5CJM2_ASPCI</name>
<dbReference type="EMBL" id="CDMC01000023">
    <property type="protein sequence ID" value="CEL11161.1"/>
    <property type="molecule type" value="Genomic_DNA"/>
</dbReference>
<accession>A0A0U5CJM2</accession>
<keyword evidence="2" id="KW-1185">Reference proteome</keyword>
<evidence type="ECO:0000313" key="1">
    <source>
        <dbReference type="EMBL" id="CEL11161.1"/>
    </source>
</evidence>
<dbReference type="AlphaFoldDB" id="A0A0U5CJM2"/>
<protein>
    <submittedName>
        <fullName evidence="1">Uncharacterized protein</fullName>
    </submittedName>
</protein>